<protein>
    <submittedName>
        <fullName evidence="2">Uncharacterized protein</fullName>
    </submittedName>
</protein>
<comment type="caution">
    <text evidence="2">The sequence shown here is derived from an EMBL/GenBank/DDBJ whole genome shotgun (WGS) entry which is preliminary data.</text>
</comment>
<feature type="signal peptide" evidence="1">
    <location>
        <begin position="1"/>
        <end position="41"/>
    </location>
</feature>
<name>A0ABS6ZQX9_9GAMM</name>
<dbReference type="Proteomes" id="UP000769617">
    <property type="component" value="Unassembled WGS sequence"/>
</dbReference>
<accession>A0ABS6ZQX9</accession>
<proteinExistence type="predicted"/>
<organism evidence="2 3">
    <name type="scientific">Billgrantia antri</name>
    <dbReference type="NCBI Taxonomy" id="2846777"/>
    <lineage>
        <taxon>Bacteria</taxon>
        <taxon>Pseudomonadati</taxon>
        <taxon>Pseudomonadota</taxon>
        <taxon>Gammaproteobacteria</taxon>
        <taxon>Oceanospirillales</taxon>
        <taxon>Halomonadaceae</taxon>
        <taxon>Billgrantia</taxon>
    </lineage>
</organism>
<evidence type="ECO:0000313" key="2">
    <source>
        <dbReference type="EMBL" id="MBW6392470.1"/>
    </source>
</evidence>
<keyword evidence="3" id="KW-1185">Reference proteome</keyword>
<reference evidence="2 3" key="1">
    <citation type="submission" date="2021-07" db="EMBL/GenBank/DDBJ databases">
        <authorList>
            <person name="So Y."/>
        </authorList>
    </citation>
    <scope>NUCLEOTIDE SEQUENCE [LARGE SCALE GENOMIC DNA]</scope>
    <source>
        <strain evidence="2 3">Y3S6</strain>
    </source>
</reference>
<gene>
    <name evidence="2" type="ORF">KPL81_15055</name>
</gene>
<sequence>MHQQAALVSHRSFTRSGWRGGWLAVPLALMLMLVSAFSAHAHPTSSSPTHTAIESITASLQVPAPHCEHGHGWEHTSAAMLRAERQDVSNVAVSLPTFAMASPRVENTIGSAGGAPTLASIPIFLLTQRLRP</sequence>
<evidence type="ECO:0000256" key="1">
    <source>
        <dbReference type="SAM" id="SignalP"/>
    </source>
</evidence>
<keyword evidence="1" id="KW-0732">Signal</keyword>
<feature type="chain" id="PRO_5046622590" evidence="1">
    <location>
        <begin position="42"/>
        <end position="132"/>
    </location>
</feature>
<dbReference type="EMBL" id="JAHYCA010000005">
    <property type="protein sequence ID" value="MBW6392470.1"/>
    <property type="molecule type" value="Genomic_DNA"/>
</dbReference>
<dbReference type="RefSeq" id="WP_219792869.1">
    <property type="nucleotide sequence ID" value="NZ_JAHYCA010000005.1"/>
</dbReference>
<evidence type="ECO:0000313" key="3">
    <source>
        <dbReference type="Proteomes" id="UP000769617"/>
    </source>
</evidence>